<keyword evidence="3" id="KW-1185">Reference proteome</keyword>
<sequence>MPKNPVTIQPNDPNLFLNTFSTLNGENVIRSYQCSEGCSPICGPKSSIVFTDKRIIARHQEPDGCGCCSNISHVDTAIFMRDIEVMKETDQSTGTRLAVMIMVLTCTWPILLCKVCCGDHPKVLEIKGAFGSEFLKFKREEFKHAADELSSIVLPMKN</sequence>
<dbReference type="OrthoDB" id="10014832at2759"/>
<evidence type="ECO:0000313" key="4">
    <source>
        <dbReference type="Proteomes" id="UP000663852"/>
    </source>
</evidence>
<accession>A0A815EA31</accession>
<evidence type="ECO:0000313" key="1">
    <source>
        <dbReference type="EMBL" id="CAF1015333.1"/>
    </source>
</evidence>
<evidence type="ECO:0000313" key="3">
    <source>
        <dbReference type="Proteomes" id="UP000663828"/>
    </source>
</evidence>
<reference evidence="2" key="1">
    <citation type="submission" date="2021-02" db="EMBL/GenBank/DDBJ databases">
        <authorList>
            <person name="Nowell W R."/>
        </authorList>
    </citation>
    <scope>NUCLEOTIDE SEQUENCE</scope>
</reference>
<proteinExistence type="predicted"/>
<comment type="caution">
    <text evidence="2">The sequence shown here is derived from an EMBL/GenBank/DDBJ whole genome shotgun (WGS) entry which is preliminary data.</text>
</comment>
<dbReference type="Proteomes" id="UP000663828">
    <property type="component" value="Unassembled WGS sequence"/>
</dbReference>
<gene>
    <name evidence="2" type="ORF">EDS130_LOCUS30957</name>
    <name evidence="1" type="ORF">XAT740_LOCUS13944</name>
</gene>
<dbReference type="EMBL" id="CAJNOJ010000222">
    <property type="protein sequence ID" value="CAF1307611.1"/>
    <property type="molecule type" value="Genomic_DNA"/>
</dbReference>
<dbReference type="Proteomes" id="UP000663852">
    <property type="component" value="Unassembled WGS sequence"/>
</dbReference>
<organism evidence="2 4">
    <name type="scientific">Adineta ricciae</name>
    <name type="common">Rotifer</name>
    <dbReference type="NCBI Taxonomy" id="249248"/>
    <lineage>
        <taxon>Eukaryota</taxon>
        <taxon>Metazoa</taxon>
        <taxon>Spiralia</taxon>
        <taxon>Gnathifera</taxon>
        <taxon>Rotifera</taxon>
        <taxon>Eurotatoria</taxon>
        <taxon>Bdelloidea</taxon>
        <taxon>Adinetida</taxon>
        <taxon>Adinetidae</taxon>
        <taxon>Adineta</taxon>
    </lineage>
</organism>
<dbReference type="EMBL" id="CAJNOR010000823">
    <property type="protein sequence ID" value="CAF1015333.1"/>
    <property type="molecule type" value="Genomic_DNA"/>
</dbReference>
<dbReference type="AlphaFoldDB" id="A0A815EA31"/>
<protein>
    <submittedName>
        <fullName evidence="2">Uncharacterized protein</fullName>
    </submittedName>
</protein>
<name>A0A815EA31_ADIRI</name>
<evidence type="ECO:0000313" key="2">
    <source>
        <dbReference type="EMBL" id="CAF1307611.1"/>
    </source>
</evidence>